<dbReference type="InterPro" id="IPR018060">
    <property type="entry name" value="HTH_AraC"/>
</dbReference>
<dbReference type="Proteomes" id="UP000199088">
    <property type="component" value="Unassembled WGS sequence"/>
</dbReference>
<evidence type="ECO:0000256" key="1">
    <source>
        <dbReference type="ARBA" id="ARBA00023015"/>
    </source>
</evidence>
<keyword evidence="3" id="KW-0804">Transcription</keyword>
<dbReference type="PROSITE" id="PS00041">
    <property type="entry name" value="HTH_ARAC_FAMILY_1"/>
    <property type="match status" value="1"/>
</dbReference>
<dbReference type="InterPro" id="IPR009057">
    <property type="entry name" value="Homeodomain-like_sf"/>
</dbReference>
<dbReference type="InterPro" id="IPR018062">
    <property type="entry name" value="HTH_AraC-typ_CS"/>
</dbReference>
<gene>
    <name evidence="5" type="ORF">SAMN05660199_01015</name>
</gene>
<keyword evidence="2 5" id="KW-0238">DNA-binding</keyword>
<dbReference type="Gene3D" id="1.10.10.60">
    <property type="entry name" value="Homeodomain-like"/>
    <property type="match status" value="2"/>
</dbReference>
<protein>
    <submittedName>
        <fullName evidence="5">AraC-type DNA-binding protein</fullName>
    </submittedName>
</protein>
<evidence type="ECO:0000313" key="5">
    <source>
        <dbReference type="EMBL" id="SDN97835.1"/>
    </source>
</evidence>
<reference evidence="6" key="1">
    <citation type="submission" date="2016-10" db="EMBL/GenBank/DDBJ databases">
        <authorList>
            <person name="Varghese N."/>
            <person name="Submissions S."/>
        </authorList>
    </citation>
    <scope>NUCLEOTIDE SEQUENCE [LARGE SCALE GENOMIC DNA]</scope>
    <source>
        <strain evidence="6">DSM 45843</strain>
    </source>
</reference>
<evidence type="ECO:0000259" key="4">
    <source>
        <dbReference type="PROSITE" id="PS01124"/>
    </source>
</evidence>
<evidence type="ECO:0000256" key="3">
    <source>
        <dbReference type="ARBA" id="ARBA00023163"/>
    </source>
</evidence>
<dbReference type="EMBL" id="FNIR01000003">
    <property type="protein sequence ID" value="SDN97835.1"/>
    <property type="molecule type" value="Genomic_DNA"/>
</dbReference>
<dbReference type="RefSeq" id="WP_207500306.1">
    <property type="nucleotide sequence ID" value="NZ_FNIR01000003.1"/>
</dbReference>
<dbReference type="AlphaFoldDB" id="A0A1H0FT73"/>
<dbReference type="PROSITE" id="PS01124">
    <property type="entry name" value="HTH_ARAC_FAMILY_2"/>
    <property type="match status" value="1"/>
</dbReference>
<sequence>MGAAAEDVNRRMLRAKDLMDRRYAEPLDVAAVARVAHVSPAHFARTFRQVFGESPHRYLQRRRVERAMVLLRSTELSVTDVCLAVGFTSLGTFSRTFSAVVGESPSRHRARGPLGAVPSCFAMAWLRPNTAGTEKPQAAVAP</sequence>
<dbReference type="GO" id="GO:0043565">
    <property type="term" value="F:sequence-specific DNA binding"/>
    <property type="evidence" value="ECO:0007669"/>
    <property type="project" value="InterPro"/>
</dbReference>
<evidence type="ECO:0000256" key="2">
    <source>
        <dbReference type="ARBA" id="ARBA00023125"/>
    </source>
</evidence>
<keyword evidence="6" id="KW-1185">Reference proteome</keyword>
<dbReference type="PANTHER" id="PTHR46796">
    <property type="entry name" value="HTH-TYPE TRANSCRIPTIONAL ACTIVATOR RHAS-RELATED"/>
    <property type="match status" value="1"/>
</dbReference>
<name>A0A1H0FT73_9ACTN</name>
<dbReference type="GO" id="GO:0003700">
    <property type="term" value="F:DNA-binding transcription factor activity"/>
    <property type="evidence" value="ECO:0007669"/>
    <property type="project" value="InterPro"/>
</dbReference>
<dbReference type="Pfam" id="PF12833">
    <property type="entry name" value="HTH_18"/>
    <property type="match status" value="1"/>
</dbReference>
<proteinExistence type="predicted"/>
<dbReference type="InterPro" id="IPR050204">
    <property type="entry name" value="AraC_XylS_family_regulators"/>
</dbReference>
<evidence type="ECO:0000313" key="6">
    <source>
        <dbReference type="Proteomes" id="UP000199088"/>
    </source>
</evidence>
<keyword evidence="1" id="KW-0805">Transcription regulation</keyword>
<accession>A0A1H0FT73</accession>
<organism evidence="5 6">
    <name type="scientific">Klenkia soli</name>
    <dbReference type="NCBI Taxonomy" id="1052260"/>
    <lineage>
        <taxon>Bacteria</taxon>
        <taxon>Bacillati</taxon>
        <taxon>Actinomycetota</taxon>
        <taxon>Actinomycetes</taxon>
        <taxon>Geodermatophilales</taxon>
        <taxon>Geodermatophilaceae</taxon>
        <taxon>Klenkia</taxon>
    </lineage>
</organism>
<dbReference type="SUPFAM" id="SSF46689">
    <property type="entry name" value="Homeodomain-like"/>
    <property type="match status" value="2"/>
</dbReference>
<dbReference type="SMART" id="SM00342">
    <property type="entry name" value="HTH_ARAC"/>
    <property type="match status" value="1"/>
</dbReference>
<dbReference type="STRING" id="1052260.SAMN05660199_01015"/>
<feature type="domain" description="HTH araC/xylS-type" evidence="4">
    <location>
        <begin position="13"/>
        <end position="111"/>
    </location>
</feature>